<proteinExistence type="predicted"/>
<evidence type="ECO:0000256" key="2">
    <source>
        <dbReference type="SAM" id="MobiDB-lite"/>
    </source>
</evidence>
<dbReference type="EMBL" id="CM003380">
    <property type="protein sequence ID" value="KOM56871.1"/>
    <property type="molecule type" value="Genomic_DNA"/>
</dbReference>
<protein>
    <recommendedName>
        <fullName evidence="3">Transposase (putative) gypsy type domain-containing protein</fullName>
    </recommendedName>
</protein>
<feature type="coiled-coil region" evidence="1">
    <location>
        <begin position="338"/>
        <end position="372"/>
    </location>
</feature>
<organism evidence="4 5">
    <name type="scientific">Phaseolus angularis</name>
    <name type="common">Azuki bean</name>
    <name type="synonym">Vigna angularis</name>
    <dbReference type="NCBI Taxonomy" id="3914"/>
    <lineage>
        <taxon>Eukaryota</taxon>
        <taxon>Viridiplantae</taxon>
        <taxon>Streptophyta</taxon>
        <taxon>Embryophyta</taxon>
        <taxon>Tracheophyta</taxon>
        <taxon>Spermatophyta</taxon>
        <taxon>Magnoliopsida</taxon>
        <taxon>eudicotyledons</taxon>
        <taxon>Gunneridae</taxon>
        <taxon>Pentapetalae</taxon>
        <taxon>rosids</taxon>
        <taxon>fabids</taxon>
        <taxon>Fabales</taxon>
        <taxon>Fabaceae</taxon>
        <taxon>Papilionoideae</taxon>
        <taxon>50 kb inversion clade</taxon>
        <taxon>NPAAA clade</taxon>
        <taxon>indigoferoid/millettioid clade</taxon>
        <taxon>Phaseoleae</taxon>
        <taxon>Vigna</taxon>
    </lineage>
</organism>
<reference evidence="5" key="1">
    <citation type="journal article" date="2015" name="Proc. Natl. Acad. Sci. U.S.A.">
        <title>Genome sequencing of adzuki bean (Vigna angularis) provides insight into high starch and low fat accumulation and domestication.</title>
        <authorList>
            <person name="Yang K."/>
            <person name="Tian Z."/>
            <person name="Chen C."/>
            <person name="Luo L."/>
            <person name="Zhao B."/>
            <person name="Wang Z."/>
            <person name="Yu L."/>
            <person name="Li Y."/>
            <person name="Sun Y."/>
            <person name="Li W."/>
            <person name="Chen Y."/>
            <person name="Li Y."/>
            <person name="Zhang Y."/>
            <person name="Ai D."/>
            <person name="Zhao J."/>
            <person name="Shang C."/>
            <person name="Ma Y."/>
            <person name="Wu B."/>
            <person name="Wang M."/>
            <person name="Gao L."/>
            <person name="Sun D."/>
            <person name="Zhang P."/>
            <person name="Guo F."/>
            <person name="Wang W."/>
            <person name="Li Y."/>
            <person name="Wang J."/>
            <person name="Varshney R.K."/>
            <person name="Wang J."/>
            <person name="Ling H.Q."/>
            <person name="Wan P."/>
        </authorList>
    </citation>
    <scope>NUCLEOTIDE SEQUENCE</scope>
    <source>
        <strain evidence="5">cv. Jingnong 6</strain>
    </source>
</reference>
<name>A0A0L9VP76_PHAAN</name>
<dbReference type="InterPro" id="IPR007321">
    <property type="entry name" value="Transposase_28"/>
</dbReference>
<dbReference type="Proteomes" id="UP000053144">
    <property type="component" value="Chromosome 10"/>
</dbReference>
<evidence type="ECO:0000256" key="1">
    <source>
        <dbReference type="SAM" id="Coils"/>
    </source>
</evidence>
<feature type="region of interest" description="Disordered" evidence="2">
    <location>
        <begin position="1"/>
        <end position="33"/>
    </location>
</feature>
<dbReference type="Gramene" id="KOM56871">
    <property type="protein sequence ID" value="KOM56871"/>
    <property type="gene ID" value="LR48_Vigan10g276300"/>
</dbReference>
<accession>A0A0L9VP76</accession>
<gene>
    <name evidence="4" type="ORF">LR48_Vigan10g276300</name>
</gene>
<evidence type="ECO:0000313" key="5">
    <source>
        <dbReference type="Proteomes" id="UP000053144"/>
    </source>
</evidence>
<evidence type="ECO:0000259" key="3">
    <source>
        <dbReference type="Pfam" id="PF04195"/>
    </source>
</evidence>
<dbReference type="PANTHER" id="PTHR31099">
    <property type="entry name" value="OS06G0165300 PROTEIN"/>
    <property type="match status" value="1"/>
</dbReference>
<keyword evidence="1" id="KW-0175">Coiled coil</keyword>
<feature type="compositionally biased region" description="Polar residues" evidence="2">
    <location>
        <begin position="19"/>
        <end position="32"/>
    </location>
</feature>
<dbReference type="Pfam" id="PF04195">
    <property type="entry name" value="Transposase_28"/>
    <property type="match status" value="1"/>
</dbReference>
<dbReference type="AlphaFoldDB" id="A0A0L9VP76"/>
<evidence type="ECO:0000313" key="4">
    <source>
        <dbReference type="EMBL" id="KOM56871.1"/>
    </source>
</evidence>
<dbReference type="PANTHER" id="PTHR31099:SF49">
    <property type="entry name" value="MYOSIN HEAVY CHAIN-LIKE PROTEIN"/>
    <property type="match status" value="1"/>
</dbReference>
<feature type="domain" description="Transposase (putative) gypsy type" evidence="3">
    <location>
        <begin position="63"/>
        <end position="114"/>
    </location>
</feature>
<sequence>MDPCTVLDCTPGSGEERGQSSNVEAPGTSSTVSHREITTILSGESAFLYGNVVTENPENPSSSSPNMDVLKTLNVSPTQLHPNSWGYIQAFAAMCQALAIKLTPSLFLYFFRARPVAKRGWVSLISEPGNAILELYSQSFRGFKDKFFRVTIAELDKMIIEELDALNVLTVLPRPFSSRRIMNCLEHDDFGSRVFDIMGRKGLVHDWFKAMSDPKPSSARDGQKAAKGVVKEKTINHPQVERPPSPNVMVVEDRLFIRKRGVWDLAFNLGHKIAFNVDEPEKKVVKKMTEQEMVDTALEFTQLKEVVDAHLKCEQRQKQSEQLLNEARVLLGNVQKAGFELKKERNQLMADLERARKEVFNQKSVITALKAERDALLLTTAEDKELKEEIGEAIVLEHTRGFKKALRQVSHLLNVFTEGVDFDPRKDVYEGRLVPLSEIPEGALLESDPAGAEEEVVAETVVAEEIREEASIVPSTNAADVVID</sequence>